<dbReference type="Gene3D" id="3.40.50.1820">
    <property type="entry name" value="alpha/beta hydrolase"/>
    <property type="match status" value="1"/>
</dbReference>
<proteinExistence type="predicted"/>
<dbReference type="InterPro" id="IPR013094">
    <property type="entry name" value="AB_hydrolase_3"/>
</dbReference>
<sequence>MSTLNEIQLGLKRALLAGTLALPQPVKEKLAGTPVVRDGQQLSTDVQLMLRLQKVAREDPAEDFPIPQGRKRLTVQAGLVGGNQPVASVADSTLAGVPVRTYVPASVLGQSARATLVFFHGGGFIYGGEHSTHDAACRFLAEQAGVQVISVDYRMAPEHPFPAAYDDCVAAYRAVVAHAESLKVDLTRIAVGGDSAGGNLAAATALAAASEGLPLTFQLLVYPLTDVVGTSESRRMFDSGFFLTRKFIALAEESYTPVEADRPDPRVTLLNAEIPQGTAPAYVVTAGFDPLRDEGEAYAEKLRAAGVDVRVHRETGMIHGFLNMVGIGTDGPRAVGDIADQLAAGLSS</sequence>
<dbReference type="EC" id="3.1.1.-" evidence="3"/>
<dbReference type="EMBL" id="JACCAA010000001">
    <property type="protein sequence ID" value="NYG59721.1"/>
    <property type="molecule type" value="Genomic_DNA"/>
</dbReference>
<feature type="domain" description="Alpha/beta hydrolase fold-3" evidence="2">
    <location>
        <begin position="116"/>
        <end position="322"/>
    </location>
</feature>
<accession>A0A7Y9RZX3</accession>
<reference evidence="3 4" key="1">
    <citation type="submission" date="2020-07" db="EMBL/GenBank/DDBJ databases">
        <title>Sequencing the genomes of 1000 actinobacteria strains.</title>
        <authorList>
            <person name="Klenk H.-P."/>
        </authorList>
    </citation>
    <scope>NUCLEOTIDE SEQUENCE [LARGE SCALE GENOMIC DNA]</scope>
    <source>
        <strain evidence="3 4">DSM 23819</strain>
    </source>
</reference>
<gene>
    <name evidence="3" type="ORF">BJ980_002644</name>
</gene>
<protein>
    <submittedName>
        <fullName evidence="3">Acetyl esterase</fullName>
        <ecNumber evidence="3">3.1.1.-</ecNumber>
    </submittedName>
</protein>
<evidence type="ECO:0000313" key="3">
    <source>
        <dbReference type="EMBL" id="NYG59721.1"/>
    </source>
</evidence>
<dbReference type="AlphaFoldDB" id="A0A7Y9RZX3"/>
<evidence type="ECO:0000313" key="4">
    <source>
        <dbReference type="Proteomes" id="UP000540656"/>
    </source>
</evidence>
<dbReference type="Pfam" id="PF07859">
    <property type="entry name" value="Abhydrolase_3"/>
    <property type="match status" value="1"/>
</dbReference>
<keyword evidence="1 3" id="KW-0378">Hydrolase</keyword>
<name>A0A7Y9RZX3_9ACTN</name>
<organism evidence="3 4">
    <name type="scientific">Nocardioides daedukensis</name>
    <dbReference type="NCBI Taxonomy" id="634462"/>
    <lineage>
        <taxon>Bacteria</taxon>
        <taxon>Bacillati</taxon>
        <taxon>Actinomycetota</taxon>
        <taxon>Actinomycetes</taxon>
        <taxon>Propionibacteriales</taxon>
        <taxon>Nocardioidaceae</taxon>
        <taxon>Nocardioides</taxon>
    </lineage>
</organism>
<dbReference type="InterPro" id="IPR029058">
    <property type="entry name" value="AB_hydrolase_fold"/>
</dbReference>
<dbReference type="GO" id="GO:0016787">
    <property type="term" value="F:hydrolase activity"/>
    <property type="evidence" value="ECO:0007669"/>
    <property type="project" value="UniProtKB-KW"/>
</dbReference>
<dbReference type="PANTHER" id="PTHR48081:SF8">
    <property type="entry name" value="ALPHA_BETA HYDROLASE FOLD-3 DOMAIN-CONTAINING PROTEIN-RELATED"/>
    <property type="match status" value="1"/>
</dbReference>
<dbReference type="Proteomes" id="UP000540656">
    <property type="component" value="Unassembled WGS sequence"/>
</dbReference>
<dbReference type="RefSeq" id="WP_179502738.1">
    <property type="nucleotide sequence ID" value="NZ_JACCAA010000001.1"/>
</dbReference>
<dbReference type="SUPFAM" id="SSF53474">
    <property type="entry name" value="alpha/beta-Hydrolases"/>
    <property type="match status" value="1"/>
</dbReference>
<dbReference type="PANTHER" id="PTHR48081">
    <property type="entry name" value="AB HYDROLASE SUPERFAMILY PROTEIN C4A8.06C"/>
    <property type="match status" value="1"/>
</dbReference>
<evidence type="ECO:0000259" key="2">
    <source>
        <dbReference type="Pfam" id="PF07859"/>
    </source>
</evidence>
<keyword evidence="4" id="KW-1185">Reference proteome</keyword>
<evidence type="ECO:0000256" key="1">
    <source>
        <dbReference type="ARBA" id="ARBA00022801"/>
    </source>
</evidence>
<dbReference type="InterPro" id="IPR050300">
    <property type="entry name" value="GDXG_lipolytic_enzyme"/>
</dbReference>
<comment type="caution">
    <text evidence="3">The sequence shown here is derived from an EMBL/GenBank/DDBJ whole genome shotgun (WGS) entry which is preliminary data.</text>
</comment>